<feature type="compositionally biased region" description="Low complexity" evidence="1">
    <location>
        <begin position="1"/>
        <end position="22"/>
    </location>
</feature>
<dbReference type="PANTHER" id="PTHR32060">
    <property type="entry name" value="TAIL-SPECIFIC PROTEASE"/>
    <property type="match status" value="1"/>
</dbReference>
<proteinExistence type="predicted"/>
<dbReference type="EMBL" id="HBKN01012341">
    <property type="protein sequence ID" value="CAE2283947.1"/>
    <property type="molecule type" value="Transcribed_RNA"/>
</dbReference>
<protein>
    <recommendedName>
        <fullName evidence="2">PDZ domain-containing protein</fullName>
    </recommendedName>
</protein>
<dbReference type="PROSITE" id="PS50106">
    <property type="entry name" value="PDZ"/>
    <property type="match status" value="1"/>
</dbReference>
<feature type="region of interest" description="Disordered" evidence="1">
    <location>
        <begin position="423"/>
        <end position="458"/>
    </location>
</feature>
<dbReference type="SMART" id="SM00228">
    <property type="entry name" value="PDZ"/>
    <property type="match status" value="1"/>
</dbReference>
<dbReference type="Gene3D" id="2.30.42.10">
    <property type="match status" value="1"/>
</dbReference>
<dbReference type="CDD" id="cd06782">
    <property type="entry name" value="cpPDZ_CPP-like"/>
    <property type="match status" value="1"/>
</dbReference>
<evidence type="ECO:0000313" key="3">
    <source>
        <dbReference type="EMBL" id="CAE2283947.1"/>
    </source>
</evidence>
<dbReference type="AlphaFoldDB" id="A0A7S4K5Q7"/>
<name>A0A7S4K5Q7_GUITH</name>
<evidence type="ECO:0000259" key="2">
    <source>
        <dbReference type="PROSITE" id="PS50106"/>
    </source>
</evidence>
<feature type="region of interest" description="Disordered" evidence="1">
    <location>
        <begin position="1"/>
        <end position="31"/>
    </location>
</feature>
<dbReference type="InterPro" id="IPR001478">
    <property type="entry name" value="PDZ"/>
</dbReference>
<dbReference type="GO" id="GO:0004175">
    <property type="term" value="F:endopeptidase activity"/>
    <property type="evidence" value="ECO:0007669"/>
    <property type="project" value="TreeGrafter"/>
</dbReference>
<feature type="domain" description="PDZ" evidence="2">
    <location>
        <begin position="30"/>
        <end position="98"/>
    </location>
</feature>
<dbReference type="InterPro" id="IPR041489">
    <property type="entry name" value="PDZ_6"/>
</dbReference>
<dbReference type="Pfam" id="PF17820">
    <property type="entry name" value="PDZ_6"/>
    <property type="match status" value="1"/>
</dbReference>
<dbReference type="InterPro" id="IPR036034">
    <property type="entry name" value="PDZ_sf"/>
</dbReference>
<accession>A0A7S4K5Q7</accession>
<gene>
    <name evidence="3" type="ORF">GTHE00462_LOCUS9661</name>
</gene>
<organism evidence="3">
    <name type="scientific">Guillardia theta</name>
    <name type="common">Cryptophyte</name>
    <name type="synonym">Cryptomonas phi</name>
    <dbReference type="NCBI Taxonomy" id="55529"/>
    <lineage>
        <taxon>Eukaryota</taxon>
        <taxon>Cryptophyceae</taxon>
        <taxon>Pyrenomonadales</taxon>
        <taxon>Geminigeraceae</taxon>
        <taxon>Guillardia</taxon>
    </lineage>
</organism>
<dbReference type="PANTHER" id="PTHR32060:SF22">
    <property type="entry name" value="CARBOXYL-TERMINAL-PROCESSING PEPTIDASE 3, CHLOROPLASTIC"/>
    <property type="match status" value="1"/>
</dbReference>
<reference evidence="3" key="1">
    <citation type="submission" date="2021-01" db="EMBL/GenBank/DDBJ databases">
        <authorList>
            <person name="Corre E."/>
            <person name="Pelletier E."/>
            <person name="Niang G."/>
            <person name="Scheremetjew M."/>
            <person name="Finn R."/>
            <person name="Kale V."/>
            <person name="Holt S."/>
            <person name="Cochrane G."/>
            <person name="Meng A."/>
            <person name="Brown T."/>
            <person name="Cohen L."/>
        </authorList>
    </citation>
    <scope>NUCLEOTIDE SEQUENCE</scope>
    <source>
        <strain evidence="3">CCMP 2712</strain>
    </source>
</reference>
<evidence type="ECO:0000256" key="1">
    <source>
        <dbReference type="SAM" id="MobiDB-lite"/>
    </source>
</evidence>
<sequence>MGRPITPTLTNTSPSTTKNSQSAKYGSGNNEELMDSNKAGVGIFFAPKEGNKNIVFVKSIVKGTSADREGTVQVGDIIQEVDGVEVKGSAMSELRSLILGEIGTFVTLQFLRESADGELFEYKVSLIRGNASFFSQLKEKVRLQEEVDRIRLAYKSAEETREDLRAKLSMLENDTNSDRSEIDELRRLLRTTEERLHSLQYSVSQYRREKQEIETRVIAAKEQRDQDMRSLEQLRGWLTQAQDKLANAHQSLESTRKNKLEQENYLQSEINKRSSLEQEESELKRRMEAEVERDRREREARERELMAIDEERSRYEKTCRDTQAEIEEIIRKREMIQSRISRNLQQKNKLQDDNNRLNQMLQEAEEARSNIDSARAEKENKNKNIQAEIMEVEEQIKKREKIIDDLKQKLENERERMENALRFEQESRAEENARYRKSENELQKRLNSTKDEYRRTKEDLDTKQSKFEENAMRMGQENKSLEAALQAEESLAEALRERIAVLRDHLYKIEEEKNKVHVDLSGAQNRLKDAEAEKARALERERQMSEELERETAKEPEKIEAMEVLKMQLEDARIDKEKQPYEAKVQARMLSLENGDLQHVLERAYEDGRKIVDKERMRMQSDNDFKRSHEELHKQWEMLHKSQEELARALQNCSVPFRDFEDYSREAFIFPDTAPKTSRPLEVPPSNNTPVKMAYSSLQSSSNNGYVTSSPSMATYYNSTPVTSTIRHLVQESSFSNDNGSFI</sequence>
<dbReference type="SUPFAM" id="SSF50156">
    <property type="entry name" value="PDZ domain-like"/>
    <property type="match status" value="1"/>
</dbReference>